<dbReference type="PANTHER" id="PTHR37309">
    <property type="entry name" value="SLR0284 PROTEIN"/>
    <property type="match status" value="1"/>
</dbReference>
<reference evidence="2 3" key="1">
    <citation type="journal article" date="2016" name="Nat. Commun.">
        <title>Thousands of microbial genomes shed light on interconnected biogeochemical processes in an aquifer system.</title>
        <authorList>
            <person name="Anantharaman K."/>
            <person name="Brown C.T."/>
            <person name="Hug L.A."/>
            <person name="Sharon I."/>
            <person name="Castelle C.J."/>
            <person name="Probst A.J."/>
            <person name="Thomas B.C."/>
            <person name="Singh A."/>
            <person name="Wilkins M.J."/>
            <person name="Karaoz U."/>
            <person name="Brodie E.L."/>
            <person name="Williams K.H."/>
            <person name="Hubbard S.S."/>
            <person name="Banfield J.F."/>
        </authorList>
    </citation>
    <scope>NUCLEOTIDE SEQUENCE [LARGE SCALE GENOMIC DNA]</scope>
</reference>
<accession>A0A1F7GBU3</accession>
<proteinExistence type="predicted"/>
<evidence type="ECO:0000313" key="3">
    <source>
        <dbReference type="Proteomes" id="UP000177208"/>
    </source>
</evidence>
<gene>
    <name evidence="2" type="ORF">A2774_04540</name>
</gene>
<evidence type="ECO:0000256" key="1">
    <source>
        <dbReference type="SAM" id="Phobius"/>
    </source>
</evidence>
<feature type="transmembrane region" description="Helical" evidence="1">
    <location>
        <begin position="20"/>
        <end position="42"/>
    </location>
</feature>
<dbReference type="Proteomes" id="UP000177208">
    <property type="component" value="Unassembled WGS sequence"/>
</dbReference>
<name>A0A1F7GBU3_9BACT</name>
<feature type="transmembrane region" description="Helical" evidence="1">
    <location>
        <begin position="83"/>
        <end position="106"/>
    </location>
</feature>
<sequence>MKLIINLLVNGFAVFVADYFLTGVTVDSFLTAVIVGVGLGIVNTFIKPIVLFFTLPFNLLTLGLFTLIVNGLMVLLVSAFVPGFAVLSFGWAIVFSIVLWAVNLVFNSLTK</sequence>
<keyword evidence="1" id="KW-0472">Membrane</keyword>
<evidence type="ECO:0000313" key="2">
    <source>
        <dbReference type="EMBL" id="OGK16225.1"/>
    </source>
</evidence>
<dbReference type="Pfam" id="PF04020">
    <property type="entry name" value="Phage_holin_4_2"/>
    <property type="match status" value="1"/>
</dbReference>
<dbReference type="InterPro" id="IPR007165">
    <property type="entry name" value="Phage_holin_4_2"/>
</dbReference>
<protein>
    <recommendedName>
        <fullName evidence="4">Phage holin family protein</fullName>
    </recommendedName>
</protein>
<evidence type="ECO:0008006" key="4">
    <source>
        <dbReference type="Google" id="ProtNLM"/>
    </source>
</evidence>
<dbReference type="AlphaFoldDB" id="A0A1F7GBU3"/>
<dbReference type="EMBL" id="MFZG01000025">
    <property type="protein sequence ID" value="OGK16225.1"/>
    <property type="molecule type" value="Genomic_DNA"/>
</dbReference>
<feature type="transmembrane region" description="Helical" evidence="1">
    <location>
        <begin position="49"/>
        <end position="77"/>
    </location>
</feature>
<organism evidence="2 3">
    <name type="scientific">Candidatus Roizmanbacteria bacterium RIFCSPHIGHO2_01_FULL_39_12c</name>
    <dbReference type="NCBI Taxonomy" id="1802031"/>
    <lineage>
        <taxon>Bacteria</taxon>
        <taxon>Candidatus Roizmaniibacteriota</taxon>
    </lineage>
</organism>
<keyword evidence="1" id="KW-0812">Transmembrane</keyword>
<keyword evidence="1" id="KW-1133">Transmembrane helix</keyword>
<dbReference type="PANTHER" id="PTHR37309:SF1">
    <property type="entry name" value="SLR0284 PROTEIN"/>
    <property type="match status" value="1"/>
</dbReference>
<comment type="caution">
    <text evidence="2">The sequence shown here is derived from an EMBL/GenBank/DDBJ whole genome shotgun (WGS) entry which is preliminary data.</text>
</comment>